<dbReference type="Proteomes" id="UP000265703">
    <property type="component" value="Unassembled WGS sequence"/>
</dbReference>
<dbReference type="Gene3D" id="1.25.40.10">
    <property type="entry name" value="Tetratricopeptide repeat domain"/>
    <property type="match status" value="1"/>
</dbReference>
<gene>
    <name evidence="2" type="ORF">C1645_836301</name>
</gene>
<proteinExistence type="inferred from homology"/>
<dbReference type="EMBL" id="QKYT01000736">
    <property type="protein sequence ID" value="RIA81852.1"/>
    <property type="molecule type" value="Genomic_DNA"/>
</dbReference>
<comment type="similarity">
    <text evidence="1">Belongs to the sel-1 family.</text>
</comment>
<name>A0A397S8N8_9GLOM</name>
<evidence type="ECO:0000313" key="2">
    <source>
        <dbReference type="EMBL" id="RIA81852.1"/>
    </source>
</evidence>
<dbReference type="SUPFAM" id="SSF81901">
    <property type="entry name" value="HCP-like"/>
    <property type="match status" value="1"/>
</dbReference>
<accession>A0A397S8N8</accession>
<comment type="caution">
    <text evidence="2">The sequence shown here is derived from an EMBL/GenBank/DDBJ whole genome shotgun (WGS) entry which is preliminary data.</text>
</comment>
<dbReference type="STRING" id="658196.A0A397S8N8"/>
<sequence length="452" mass="52682">MSGMSDNSDYCEDIDSGYLDHFYSKDIIKYETSVSPFQFNTITPDIPSSLIIKFIEELLQELSDYLLNTDVIDYDFNMNDIINNYSFDYDLDPKSVLKFMTSSSQSIFYSSLIGYFYQYGIGCKINEVKALEIFSNAIRNNQKAETNQFPFDQENEPIAFCNDNIKNLNEMLTQYFYCLLLYKDIIILNRENNYKLYIKNAEKGDNESQYYIGDCYFYGRKIEHNYNKAIEWFSKSSEGGNIRAMFMLGTCYYFGSGGVMKDKKKAFEFYLKAAEGGHRIASHLIGNRYNFGEDILKDKSKAFEFYLRAAENGNFFSQYIVGIYYNHGKYIPKDEDKGFYWNRKAAISSKYTPAQYILAEYYLNNNESKAFRWCLKLADKDYKDNLWASYLVAKCYRDGIGTEKNSKEAATWFEKYTSGFYKSHKSHPITTNDFLNGSVIPDCSGRPKHLEP</sequence>
<dbReference type="Pfam" id="PF08238">
    <property type="entry name" value="Sel1"/>
    <property type="match status" value="7"/>
</dbReference>
<dbReference type="PANTHER" id="PTHR11102:SF160">
    <property type="entry name" value="ERAD-ASSOCIATED E3 UBIQUITIN-PROTEIN LIGASE COMPONENT HRD3"/>
    <property type="match status" value="1"/>
</dbReference>
<keyword evidence="3" id="KW-1185">Reference proteome</keyword>
<dbReference type="OrthoDB" id="272077at2759"/>
<evidence type="ECO:0000256" key="1">
    <source>
        <dbReference type="ARBA" id="ARBA00038101"/>
    </source>
</evidence>
<organism evidence="2 3">
    <name type="scientific">Glomus cerebriforme</name>
    <dbReference type="NCBI Taxonomy" id="658196"/>
    <lineage>
        <taxon>Eukaryota</taxon>
        <taxon>Fungi</taxon>
        <taxon>Fungi incertae sedis</taxon>
        <taxon>Mucoromycota</taxon>
        <taxon>Glomeromycotina</taxon>
        <taxon>Glomeromycetes</taxon>
        <taxon>Glomerales</taxon>
        <taxon>Glomeraceae</taxon>
        <taxon>Glomus</taxon>
    </lineage>
</organism>
<protein>
    <recommendedName>
        <fullName evidence="4">HCP-like protein</fullName>
    </recommendedName>
</protein>
<dbReference type="InterPro" id="IPR006597">
    <property type="entry name" value="Sel1-like"/>
</dbReference>
<dbReference type="InterPro" id="IPR050767">
    <property type="entry name" value="Sel1_AlgK"/>
</dbReference>
<reference evidence="2 3" key="1">
    <citation type="submission" date="2018-06" db="EMBL/GenBank/DDBJ databases">
        <title>Comparative genomics reveals the genomic features of Rhizophagus irregularis, R. cerebriforme, R. diaphanum and Gigaspora rosea, and their symbiotic lifestyle signature.</title>
        <authorList>
            <person name="Morin E."/>
            <person name="San Clemente H."/>
            <person name="Chen E.C.H."/>
            <person name="De La Providencia I."/>
            <person name="Hainaut M."/>
            <person name="Kuo A."/>
            <person name="Kohler A."/>
            <person name="Murat C."/>
            <person name="Tang N."/>
            <person name="Roy S."/>
            <person name="Loubradou J."/>
            <person name="Henrissat B."/>
            <person name="Grigoriev I.V."/>
            <person name="Corradi N."/>
            <person name="Roux C."/>
            <person name="Martin F.M."/>
        </authorList>
    </citation>
    <scope>NUCLEOTIDE SEQUENCE [LARGE SCALE GENOMIC DNA]</scope>
    <source>
        <strain evidence="2 3">DAOM 227022</strain>
    </source>
</reference>
<evidence type="ECO:0000313" key="3">
    <source>
        <dbReference type="Proteomes" id="UP000265703"/>
    </source>
</evidence>
<dbReference type="InterPro" id="IPR011990">
    <property type="entry name" value="TPR-like_helical_dom_sf"/>
</dbReference>
<dbReference type="SMART" id="SM00671">
    <property type="entry name" value="SEL1"/>
    <property type="match status" value="7"/>
</dbReference>
<dbReference type="AlphaFoldDB" id="A0A397S8N8"/>
<evidence type="ECO:0008006" key="4">
    <source>
        <dbReference type="Google" id="ProtNLM"/>
    </source>
</evidence>
<dbReference type="PANTHER" id="PTHR11102">
    <property type="entry name" value="SEL-1-LIKE PROTEIN"/>
    <property type="match status" value="1"/>
</dbReference>